<protein>
    <submittedName>
        <fullName evidence="5">Uncharacterized protein</fullName>
    </submittedName>
</protein>
<dbReference type="InterPro" id="IPR010491">
    <property type="entry name" value="PRP1_N"/>
</dbReference>
<reference evidence="6" key="1">
    <citation type="journal article" date="2017" name="Plant J.">
        <title>The pomegranate (Punica granatum L.) genome and the genomics of punicalagin biosynthesis.</title>
        <authorList>
            <person name="Qin G."/>
            <person name="Xu C."/>
            <person name="Ming R."/>
            <person name="Tang H."/>
            <person name="Guyot R."/>
            <person name="Kramer E.M."/>
            <person name="Hu Y."/>
            <person name="Yi X."/>
            <person name="Qi Y."/>
            <person name="Xu X."/>
            <person name="Gao Z."/>
            <person name="Pan H."/>
            <person name="Jian J."/>
            <person name="Tian Y."/>
            <person name="Yue Z."/>
            <person name="Xu Y."/>
        </authorList>
    </citation>
    <scope>NUCLEOTIDE SEQUENCE [LARGE SCALE GENOMIC DNA]</scope>
    <source>
        <strain evidence="6">cv. Dabenzi</strain>
    </source>
</reference>
<dbReference type="PANTHER" id="PTHR32429:SF9">
    <property type="entry name" value="PROTEIN POST-ILLUMINATION CHLOROPHYLL FLUORESCENCE INCREASE, CHLOROPLASTIC"/>
    <property type="match status" value="1"/>
</dbReference>
<feature type="compositionally biased region" description="Low complexity" evidence="2">
    <location>
        <begin position="24"/>
        <end position="35"/>
    </location>
</feature>
<evidence type="ECO:0000256" key="1">
    <source>
        <dbReference type="ARBA" id="ARBA00004470"/>
    </source>
</evidence>
<evidence type="ECO:0000313" key="5">
    <source>
        <dbReference type="EMBL" id="OWM69624.1"/>
    </source>
</evidence>
<dbReference type="PANTHER" id="PTHR32429">
    <property type="match status" value="1"/>
</dbReference>
<dbReference type="GO" id="GO:0000398">
    <property type="term" value="P:mRNA splicing, via spliceosome"/>
    <property type="evidence" value="ECO:0007669"/>
    <property type="project" value="InterPro"/>
</dbReference>
<feature type="domain" description="PIFI-like Ig-like" evidence="4">
    <location>
        <begin position="289"/>
        <end position="406"/>
    </location>
</feature>
<evidence type="ECO:0000259" key="3">
    <source>
        <dbReference type="Pfam" id="PF06424"/>
    </source>
</evidence>
<dbReference type="GO" id="GO:0010478">
    <property type="term" value="P:chlororespiration"/>
    <property type="evidence" value="ECO:0007669"/>
    <property type="project" value="TreeGrafter"/>
</dbReference>
<dbReference type="AlphaFoldDB" id="A0A218W9T5"/>
<dbReference type="GO" id="GO:0009570">
    <property type="term" value="C:chloroplast stroma"/>
    <property type="evidence" value="ECO:0007669"/>
    <property type="project" value="UniProtKB-SubCell"/>
</dbReference>
<comment type="subcellular location">
    <subcellularLocation>
        <location evidence="1">Plastid</location>
        <location evidence="1">Chloroplast stroma</location>
    </subcellularLocation>
</comment>
<comment type="caution">
    <text evidence="5">The sequence shown here is derived from an EMBL/GenBank/DDBJ whole genome shotgun (WGS) entry which is preliminary data.</text>
</comment>
<feature type="region of interest" description="Disordered" evidence="2">
    <location>
        <begin position="22"/>
        <end position="58"/>
    </location>
</feature>
<dbReference type="InterPro" id="IPR044960">
    <property type="entry name" value="RCA-like"/>
</dbReference>
<dbReference type="EMBL" id="MTKT01004864">
    <property type="protein sequence ID" value="OWM69624.1"/>
    <property type="molecule type" value="Genomic_DNA"/>
</dbReference>
<name>A0A218W9T5_PUNGR</name>
<evidence type="ECO:0000259" key="4">
    <source>
        <dbReference type="Pfam" id="PF25419"/>
    </source>
</evidence>
<gene>
    <name evidence="5" type="ORF">CDL15_Pgr014085</name>
</gene>
<evidence type="ECO:0000256" key="2">
    <source>
        <dbReference type="SAM" id="MobiDB-lite"/>
    </source>
</evidence>
<dbReference type="Proteomes" id="UP000197138">
    <property type="component" value="Unassembled WGS sequence"/>
</dbReference>
<proteinExistence type="predicted"/>
<dbReference type="GO" id="GO:0009579">
    <property type="term" value="C:thylakoid"/>
    <property type="evidence" value="ECO:0007669"/>
    <property type="project" value="TreeGrafter"/>
</dbReference>
<feature type="domain" description="PRP1 splicing factor N-terminal" evidence="3">
    <location>
        <begin position="73"/>
        <end position="155"/>
    </location>
</feature>
<dbReference type="Pfam" id="PF25419">
    <property type="entry name" value="Ig_PIFI"/>
    <property type="match status" value="1"/>
</dbReference>
<organism evidence="5 6">
    <name type="scientific">Punica granatum</name>
    <name type="common">Pomegranate</name>
    <dbReference type="NCBI Taxonomy" id="22663"/>
    <lineage>
        <taxon>Eukaryota</taxon>
        <taxon>Viridiplantae</taxon>
        <taxon>Streptophyta</taxon>
        <taxon>Embryophyta</taxon>
        <taxon>Tracheophyta</taxon>
        <taxon>Spermatophyta</taxon>
        <taxon>Magnoliopsida</taxon>
        <taxon>eudicotyledons</taxon>
        <taxon>Gunneridae</taxon>
        <taxon>Pentapetalae</taxon>
        <taxon>rosids</taxon>
        <taxon>malvids</taxon>
        <taxon>Myrtales</taxon>
        <taxon>Lythraceae</taxon>
        <taxon>Punica</taxon>
    </lineage>
</organism>
<accession>A0A218W9T5</accession>
<sequence>MEQRDQRMYRMIEQLTQQMAALLENQNRRNPNPNSDPDREEIEYDSNSKGGATLFSKENPSDEAFFVAGGNGEPDFDEDVEGDDKGYDENWKFDEFEGNNIGLFVSAEYDEDDKEADAVWEAIDKRMDSQRNDRREARLKQEIEKYCASNQQMRTMISYISIEPITAAEYFESGFFPIIRSEAWANIGFWSTQTILAHTPDLFSSMAAATGSMFSSAKTFSSNHVVRGRNEISSGSSAIGSSFTGTIVGRNSVKKAKTVKIVQKVRAAATVISTNPVEETKEYALPSWAKFELGLAPVYWKTMNGLPPTSGQKLKLFYNPAATKLTPNEEFGVGFNGGFNQPIMCGGEPRVMLRKDRGKADSPIYTIQICVPKHGAQKSLHEPLSLIFSFTNGINWDGPYRLQFQEKVCILQGLAEELSRDGACDRAIFPDTSIMITRCAMIGNLNVEGGDRCELNLVPGCMDTSSPFYDPLANVDDGSCPPYSDSESED</sequence>
<dbReference type="InterPro" id="IPR057612">
    <property type="entry name" value="Ig_PIFI"/>
</dbReference>
<dbReference type="Pfam" id="PF06424">
    <property type="entry name" value="PRP1_N"/>
    <property type="match status" value="1"/>
</dbReference>
<evidence type="ECO:0000313" key="6">
    <source>
        <dbReference type="Proteomes" id="UP000197138"/>
    </source>
</evidence>